<organism evidence="2 3">
    <name type="scientific">Coprinellus micaceus</name>
    <name type="common">Glistening ink-cap mushroom</name>
    <name type="synonym">Coprinus micaceus</name>
    <dbReference type="NCBI Taxonomy" id="71717"/>
    <lineage>
        <taxon>Eukaryota</taxon>
        <taxon>Fungi</taxon>
        <taxon>Dikarya</taxon>
        <taxon>Basidiomycota</taxon>
        <taxon>Agaricomycotina</taxon>
        <taxon>Agaricomycetes</taxon>
        <taxon>Agaricomycetidae</taxon>
        <taxon>Agaricales</taxon>
        <taxon>Agaricineae</taxon>
        <taxon>Psathyrellaceae</taxon>
        <taxon>Coprinellus</taxon>
    </lineage>
</organism>
<dbReference type="PANTHER" id="PTHR43157:SF31">
    <property type="entry name" value="PHOSPHATIDYLINOSITOL-GLYCAN BIOSYNTHESIS CLASS F PROTEIN"/>
    <property type="match status" value="1"/>
</dbReference>
<name>A0A4Y7U032_COPMI</name>
<dbReference type="OrthoDB" id="191139at2759"/>
<proteinExistence type="predicted"/>
<dbReference type="GO" id="GO:0016491">
    <property type="term" value="F:oxidoreductase activity"/>
    <property type="evidence" value="ECO:0007669"/>
    <property type="project" value="UniProtKB-KW"/>
</dbReference>
<dbReference type="PRINTS" id="PR00081">
    <property type="entry name" value="GDHRDH"/>
</dbReference>
<gene>
    <name evidence="2" type="ORF">FA13DRAFT_1723986</name>
</gene>
<sequence length="313" mass="34297">MGAQLSLVGDSHPPRPAFKVEDIPDLTGKVIIVTGANTGIGKETAKALLAHNAKVYFAARSQERAEKAIKDLKTETGKEGIWLKLDLADLKSVKTAAEEFLSKEQELHILFNNAGVMVPPVTDVTAQGYDLQFGTNVLGHFYLTKLLIPALLKGAKSSGNEKARVVTTSSVASYFGKLDFNTLKDGPARRKQYAALLYNQSKLGNVLVSNVFAKRYADQGIVSTALNPGNLDSELPRHLSSWQAAILRWVVLHPVPLGALTQLYAGTTDEGAKLNGKWLRPWARVGNNPNPLTRDEKLAEELWKWCEEQVENI</sequence>
<protein>
    <submittedName>
        <fullName evidence="2">NAD(P)-binding protein</fullName>
    </submittedName>
</protein>
<dbReference type="Pfam" id="PF00106">
    <property type="entry name" value="adh_short"/>
    <property type="match status" value="1"/>
</dbReference>
<dbReference type="Proteomes" id="UP000298030">
    <property type="component" value="Unassembled WGS sequence"/>
</dbReference>
<dbReference type="EMBL" id="QPFP01000001">
    <property type="protein sequence ID" value="TEB39776.1"/>
    <property type="molecule type" value="Genomic_DNA"/>
</dbReference>
<dbReference type="PANTHER" id="PTHR43157">
    <property type="entry name" value="PHOSPHATIDYLINOSITOL-GLYCAN BIOSYNTHESIS CLASS F PROTEIN-RELATED"/>
    <property type="match status" value="1"/>
</dbReference>
<dbReference type="CDD" id="cd05327">
    <property type="entry name" value="retinol-DH_like_SDR_c_like"/>
    <property type="match status" value="1"/>
</dbReference>
<dbReference type="InterPro" id="IPR036291">
    <property type="entry name" value="NAD(P)-bd_dom_sf"/>
</dbReference>
<dbReference type="Gene3D" id="3.40.50.720">
    <property type="entry name" value="NAD(P)-binding Rossmann-like Domain"/>
    <property type="match status" value="1"/>
</dbReference>
<keyword evidence="3" id="KW-1185">Reference proteome</keyword>
<evidence type="ECO:0000313" key="3">
    <source>
        <dbReference type="Proteomes" id="UP000298030"/>
    </source>
</evidence>
<dbReference type="InterPro" id="IPR002347">
    <property type="entry name" value="SDR_fam"/>
</dbReference>
<reference evidence="2 3" key="1">
    <citation type="journal article" date="2019" name="Nat. Ecol. Evol.">
        <title>Megaphylogeny resolves global patterns of mushroom evolution.</title>
        <authorList>
            <person name="Varga T."/>
            <person name="Krizsan K."/>
            <person name="Foldi C."/>
            <person name="Dima B."/>
            <person name="Sanchez-Garcia M."/>
            <person name="Sanchez-Ramirez S."/>
            <person name="Szollosi G.J."/>
            <person name="Szarkandi J.G."/>
            <person name="Papp V."/>
            <person name="Albert L."/>
            <person name="Andreopoulos W."/>
            <person name="Angelini C."/>
            <person name="Antonin V."/>
            <person name="Barry K.W."/>
            <person name="Bougher N.L."/>
            <person name="Buchanan P."/>
            <person name="Buyck B."/>
            <person name="Bense V."/>
            <person name="Catcheside P."/>
            <person name="Chovatia M."/>
            <person name="Cooper J."/>
            <person name="Damon W."/>
            <person name="Desjardin D."/>
            <person name="Finy P."/>
            <person name="Geml J."/>
            <person name="Haridas S."/>
            <person name="Hughes K."/>
            <person name="Justo A."/>
            <person name="Karasinski D."/>
            <person name="Kautmanova I."/>
            <person name="Kiss B."/>
            <person name="Kocsube S."/>
            <person name="Kotiranta H."/>
            <person name="LaButti K.M."/>
            <person name="Lechner B.E."/>
            <person name="Liimatainen K."/>
            <person name="Lipzen A."/>
            <person name="Lukacs Z."/>
            <person name="Mihaltcheva S."/>
            <person name="Morgado L.N."/>
            <person name="Niskanen T."/>
            <person name="Noordeloos M.E."/>
            <person name="Ohm R.A."/>
            <person name="Ortiz-Santana B."/>
            <person name="Ovrebo C."/>
            <person name="Racz N."/>
            <person name="Riley R."/>
            <person name="Savchenko A."/>
            <person name="Shiryaev A."/>
            <person name="Soop K."/>
            <person name="Spirin V."/>
            <person name="Szebenyi C."/>
            <person name="Tomsovsky M."/>
            <person name="Tulloss R.E."/>
            <person name="Uehling J."/>
            <person name="Grigoriev I.V."/>
            <person name="Vagvolgyi C."/>
            <person name="Papp T."/>
            <person name="Martin F.M."/>
            <person name="Miettinen O."/>
            <person name="Hibbett D.S."/>
            <person name="Nagy L.G."/>
        </authorList>
    </citation>
    <scope>NUCLEOTIDE SEQUENCE [LARGE SCALE GENOMIC DNA]</scope>
    <source>
        <strain evidence="2 3">FP101781</strain>
    </source>
</reference>
<evidence type="ECO:0000256" key="1">
    <source>
        <dbReference type="ARBA" id="ARBA00023002"/>
    </source>
</evidence>
<dbReference type="SUPFAM" id="SSF51735">
    <property type="entry name" value="NAD(P)-binding Rossmann-fold domains"/>
    <property type="match status" value="1"/>
</dbReference>
<comment type="caution">
    <text evidence="2">The sequence shown here is derived from an EMBL/GenBank/DDBJ whole genome shotgun (WGS) entry which is preliminary data.</text>
</comment>
<evidence type="ECO:0000313" key="2">
    <source>
        <dbReference type="EMBL" id="TEB39776.1"/>
    </source>
</evidence>
<dbReference type="STRING" id="71717.A0A4Y7U032"/>
<accession>A0A4Y7U032</accession>
<dbReference type="AlphaFoldDB" id="A0A4Y7U032"/>
<keyword evidence="1" id="KW-0560">Oxidoreductase</keyword>